<proteinExistence type="predicted"/>
<dbReference type="AlphaFoldDB" id="A0A3M0FXA2"/>
<gene>
    <name evidence="1" type="ORF">EAX61_12250</name>
</gene>
<dbReference type="Proteomes" id="UP000281985">
    <property type="component" value="Unassembled WGS sequence"/>
</dbReference>
<organism evidence="1 2">
    <name type="scientific">Dokdonia sinensis</name>
    <dbReference type="NCBI Taxonomy" id="2479847"/>
    <lineage>
        <taxon>Bacteria</taxon>
        <taxon>Pseudomonadati</taxon>
        <taxon>Bacteroidota</taxon>
        <taxon>Flavobacteriia</taxon>
        <taxon>Flavobacteriales</taxon>
        <taxon>Flavobacteriaceae</taxon>
        <taxon>Dokdonia</taxon>
    </lineage>
</organism>
<dbReference type="RefSeq" id="WP_121917991.1">
    <property type="nucleotide sequence ID" value="NZ_REFV01000012.1"/>
</dbReference>
<keyword evidence="2" id="KW-1185">Reference proteome</keyword>
<reference evidence="1 2" key="1">
    <citation type="submission" date="2018-10" db="EMBL/GenBank/DDBJ databases">
        <title>Dokdonia luteus sp. nov., isolated from sea water.</title>
        <authorList>
            <person name="Zhou L.Y."/>
            <person name="Du Z.J."/>
        </authorList>
    </citation>
    <scope>NUCLEOTIDE SEQUENCE [LARGE SCALE GENOMIC DNA]</scope>
    <source>
        <strain evidence="1 2">SH27</strain>
    </source>
</reference>
<sequence>MINLKKIIGQGFEARDKGLELIGSTIQKAAESVGLGIDDSGLVRKLPVDIANDPALNKEFLTVFEKNYPTIKGAKIVINGSKDWIREYQFNRLIERNRIAAAIFEEDGAHYSQWFTFTQNWADDGWGDTLIKIAHSKSKIDPTIL</sequence>
<protein>
    <submittedName>
        <fullName evidence="1">Uncharacterized protein</fullName>
    </submittedName>
</protein>
<dbReference type="EMBL" id="REFV01000012">
    <property type="protein sequence ID" value="RMB57135.1"/>
    <property type="molecule type" value="Genomic_DNA"/>
</dbReference>
<evidence type="ECO:0000313" key="1">
    <source>
        <dbReference type="EMBL" id="RMB57135.1"/>
    </source>
</evidence>
<name>A0A3M0FXA2_9FLAO</name>
<comment type="caution">
    <text evidence="1">The sequence shown here is derived from an EMBL/GenBank/DDBJ whole genome shotgun (WGS) entry which is preliminary data.</text>
</comment>
<evidence type="ECO:0000313" key="2">
    <source>
        <dbReference type="Proteomes" id="UP000281985"/>
    </source>
</evidence>
<accession>A0A3M0FXA2</accession>